<keyword evidence="4 6" id="KW-1133">Transmembrane helix</keyword>
<dbReference type="EMBL" id="JARSFG010000014">
    <property type="protein sequence ID" value="MEC1178839.1"/>
    <property type="molecule type" value="Genomic_DNA"/>
</dbReference>
<keyword evidence="2 6" id="KW-1003">Cell membrane</keyword>
<keyword evidence="9" id="KW-1185">Reference proteome</keyword>
<evidence type="ECO:0000256" key="6">
    <source>
        <dbReference type="RuleBase" id="RU366058"/>
    </source>
</evidence>
<evidence type="ECO:0000259" key="7">
    <source>
        <dbReference type="Pfam" id="PF09335"/>
    </source>
</evidence>
<sequence>MRDWFTIENLENLIEQYHLLGPIFGIFMTALEAFIPILPLVVIVVANVNAYGIVLGIVISWIGSVIGAYGLFLVSRKFGTHPKLQRFVQNKRVQTLIKWVDMKGLAPILVLLCFPFSPAFLINIVAGLSNIRRYYYLTALVIGKFVMIAVTGGLGYDLRAILTDPKKLILVICGIFLLWIIGKWVENKLNKRVERDLRAVSKESHS</sequence>
<comment type="similarity">
    <text evidence="6">Belongs to the TVP38/TMEM64 family.</text>
</comment>
<evidence type="ECO:0000256" key="3">
    <source>
        <dbReference type="ARBA" id="ARBA00022692"/>
    </source>
</evidence>
<feature type="transmembrane region" description="Helical" evidence="6">
    <location>
        <begin position="168"/>
        <end position="185"/>
    </location>
</feature>
<evidence type="ECO:0000256" key="4">
    <source>
        <dbReference type="ARBA" id="ARBA00022989"/>
    </source>
</evidence>
<dbReference type="Pfam" id="PF09335">
    <property type="entry name" value="VTT_dom"/>
    <property type="match status" value="1"/>
</dbReference>
<comment type="caution">
    <text evidence="8">The sequence shown here is derived from an EMBL/GenBank/DDBJ whole genome shotgun (WGS) entry which is preliminary data.</text>
</comment>
<evidence type="ECO:0000256" key="2">
    <source>
        <dbReference type="ARBA" id="ARBA00022475"/>
    </source>
</evidence>
<evidence type="ECO:0000256" key="5">
    <source>
        <dbReference type="ARBA" id="ARBA00023136"/>
    </source>
</evidence>
<comment type="subcellular location">
    <subcellularLocation>
        <location evidence="1 6">Cell membrane</location>
        <topology evidence="1 6">Multi-pass membrane protein</topology>
    </subcellularLocation>
</comment>
<evidence type="ECO:0000256" key="1">
    <source>
        <dbReference type="ARBA" id="ARBA00004651"/>
    </source>
</evidence>
<keyword evidence="5 6" id="KW-0472">Membrane</keyword>
<dbReference type="RefSeq" id="WP_326123304.1">
    <property type="nucleotide sequence ID" value="NZ_JARSFG010000014.1"/>
</dbReference>
<dbReference type="AlphaFoldDB" id="A0AAW9NU23"/>
<dbReference type="Proteomes" id="UP001344888">
    <property type="component" value="Unassembled WGS sequence"/>
</dbReference>
<evidence type="ECO:0000313" key="9">
    <source>
        <dbReference type="Proteomes" id="UP001344888"/>
    </source>
</evidence>
<reference evidence="8 9" key="1">
    <citation type="submission" date="2023-03" db="EMBL/GenBank/DDBJ databases">
        <title>Bacillus Genome Sequencing.</title>
        <authorList>
            <person name="Dunlap C."/>
        </authorList>
    </citation>
    <scope>NUCLEOTIDE SEQUENCE [LARGE SCALE GENOMIC DNA]</scope>
    <source>
        <strain evidence="8 9">B-59205</strain>
    </source>
</reference>
<accession>A0AAW9NU23</accession>
<name>A0AAW9NU23_9BACL</name>
<gene>
    <name evidence="8" type="ORF">P9B03_10120</name>
</gene>
<feature type="domain" description="VTT" evidence="7">
    <location>
        <begin position="38"/>
        <end position="156"/>
    </location>
</feature>
<protein>
    <recommendedName>
        <fullName evidence="6">TVP38/TMEM64 family membrane protein</fullName>
    </recommendedName>
</protein>
<evidence type="ECO:0000313" key="8">
    <source>
        <dbReference type="EMBL" id="MEC1178839.1"/>
    </source>
</evidence>
<dbReference type="InterPro" id="IPR032816">
    <property type="entry name" value="VTT_dom"/>
</dbReference>
<keyword evidence="3 6" id="KW-0812">Transmembrane</keyword>
<feature type="transmembrane region" description="Helical" evidence="6">
    <location>
        <begin position="105"/>
        <end position="128"/>
    </location>
</feature>
<proteinExistence type="inferred from homology"/>
<dbReference type="InterPro" id="IPR015414">
    <property type="entry name" value="TMEM64"/>
</dbReference>
<feature type="transmembrane region" description="Helical" evidence="6">
    <location>
        <begin position="51"/>
        <end position="74"/>
    </location>
</feature>
<feature type="transmembrane region" description="Helical" evidence="6">
    <location>
        <begin position="20"/>
        <end position="45"/>
    </location>
</feature>
<dbReference type="PANTHER" id="PTHR12677">
    <property type="entry name" value="GOLGI APPARATUS MEMBRANE PROTEIN TVP38-RELATED"/>
    <property type="match status" value="1"/>
</dbReference>
<organism evidence="8 9">
    <name type="scientific">Metasolibacillus meyeri</name>
    <dbReference type="NCBI Taxonomy" id="1071052"/>
    <lineage>
        <taxon>Bacteria</taxon>
        <taxon>Bacillati</taxon>
        <taxon>Bacillota</taxon>
        <taxon>Bacilli</taxon>
        <taxon>Bacillales</taxon>
        <taxon>Caryophanaceae</taxon>
        <taxon>Metasolibacillus</taxon>
    </lineage>
</organism>
<feature type="transmembrane region" description="Helical" evidence="6">
    <location>
        <begin position="134"/>
        <end position="156"/>
    </location>
</feature>
<dbReference type="GO" id="GO:0005886">
    <property type="term" value="C:plasma membrane"/>
    <property type="evidence" value="ECO:0007669"/>
    <property type="project" value="UniProtKB-SubCell"/>
</dbReference>
<dbReference type="PANTHER" id="PTHR12677:SF55">
    <property type="entry name" value="UNDECAPRENYL PHOSPHATE TRANSPORTER SAOUHSC_00901-RELATED"/>
    <property type="match status" value="1"/>
</dbReference>